<evidence type="ECO:0000313" key="9">
    <source>
        <dbReference type="EMBL" id="KAK5638311.1"/>
    </source>
</evidence>
<dbReference type="SUPFAM" id="SSF51905">
    <property type="entry name" value="FAD/NAD(P)-binding domain"/>
    <property type="match status" value="1"/>
</dbReference>
<evidence type="ECO:0000256" key="4">
    <source>
        <dbReference type="ARBA" id="ARBA00022827"/>
    </source>
</evidence>
<comment type="cofactor">
    <cofactor evidence="1 5">
        <name>FAD</name>
        <dbReference type="ChEBI" id="CHEBI:57692"/>
    </cofactor>
</comment>
<dbReference type="Pfam" id="PF05199">
    <property type="entry name" value="GMC_oxred_C"/>
    <property type="match status" value="1"/>
</dbReference>
<dbReference type="PANTHER" id="PTHR11552:SF147">
    <property type="entry name" value="CHOLINE DEHYDROGENASE, MITOCHONDRIAL"/>
    <property type="match status" value="1"/>
</dbReference>
<dbReference type="SUPFAM" id="SSF54373">
    <property type="entry name" value="FAD-linked reductases, C-terminal domain"/>
    <property type="match status" value="1"/>
</dbReference>
<keyword evidence="4 5" id="KW-0274">FAD</keyword>
<proteinExistence type="inferred from homology"/>
<dbReference type="PANTHER" id="PTHR11552">
    <property type="entry name" value="GLUCOSE-METHANOL-CHOLINE GMC OXIDOREDUCTASE"/>
    <property type="match status" value="1"/>
</dbReference>
<feature type="domain" description="Glucose-methanol-choline oxidoreductase N-terminal" evidence="7">
    <location>
        <begin position="42"/>
        <end position="65"/>
    </location>
</feature>
<dbReference type="PROSITE" id="PS00624">
    <property type="entry name" value="GMC_OXRED_2"/>
    <property type="match status" value="1"/>
</dbReference>
<evidence type="ECO:0000256" key="1">
    <source>
        <dbReference type="ARBA" id="ARBA00001974"/>
    </source>
</evidence>
<evidence type="ECO:0000256" key="2">
    <source>
        <dbReference type="ARBA" id="ARBA00010790"/>
    </source>
</evidence>
<sequence>MSEIPKTTFLLSRSNEDWNYEVEPSKNACFGLDGQKCTWPRGKGLGGSGLINGMLYIRGHRKDFDTWAEDGNVGWDYDSVLQHFRKFEDVQGVEDESYGKGGELKLTRYQSRQPIRNALIDAYKQFGYGEYTDEKPMGYLDTYVNIWEGTRFTAAEAFLPKTKNRNNFYVALNAQVSRILVNDDLTATGIEVRINNKILKLKSLKEVVLSAGSTNSPQILMNSGIGPEDHLSEIGIPVLKNLKVGHNLRDHIIFSGLFFEINDEALIPQTANDMIDSIYHYFQHRKGRLAQSGVENFQFFFNTRNQSEYPNAQLYYGGLYKNQQLSIQVLKQQMNMPDELLQSLSEINKRTNVMILIPSISQPKSFGKILLRSSDPFDKPKILANYLSDENGEDLQTLMEGIRFYQKLLKTKAFSRYKPNMVRVDIPNCRRHEMDSDEYWTCAVRNIATTVYHPTGTCKMGPTSDPEAVVDPRLRIHGMKRIRVIDASIIPKMHHCNTNAAAIMIGEKGAAMIREDWNEKRTEL</sequence>
<evidence type="ECO:0000256" key="5">
    <source>
        <dbReference type="PIRSR" id="PIRSR000137-2"/>
    </source>
</evidence>
<dbReference type="InterPro" id="IPR012132">
    <property type="entry name" value="GMC_OxRdtase"/>
</dbReference>
<evidence type="ECO:0000256" key="3">
    <source>
        <dbReference type="ARBA" id="ARBA00022630"/>
    </source>
</evidence>
<dbReference type="GO" id="GO:0050660">
    <property type="term" value="F:flavin adenine dinucleotide binding"/>
    <property type="evidence" value="ECO:0007669"/>
    <property type="project" value="InterPro"/>
</dbReference>
<keyword evidence="10" id="KW-1185">Reference proteome</keyword>
<dbReference type="EMBL" id="JAVRBK010000010">
    <property type="protein sequence ID" value="KAK5638311.1"/>
    <property type="molecule type" value="Genomic_DNA"/>
</dbReference>
<feature type="domain" description="Glucose-methanol-choline oxidoreductase N-terminal" evidence="8">
    <location>
        <begin position="212"/>
        <end position="226"/>
    </location>
</feature>
<dbReference type="Pfam" id="PF00732">
    <property type="entry name" value="GMC_oxred_N"/>
    <property type="match status" value="1"/>
</dbReference>
<reference evidence="9 10" key="1">
    <citation type="journal article" date="2024" name="Insects">
        <title>An Improved Chromosome-Level Genome Assembly of the Firefly Pyrocoelia pectoralis.</title>
        <authorList>
            <person name="Fu X."/>
            <person name="Meyer-Rochow V.B."/>
            <person name="Ballantyne L."/>
            <person name="Zhu X."/>
        </authorList>
    </citation>
    <scope>NUCLEOTIDE SEQUENCE [LARGE SCALE GENOMIC DNA]</scope>
    <source>
        <strain evidence="9">XCY_ONT2</strain>
    </source>
</reference>
<accession>A0AAN7V443</accession>
<dbReference type="GO" id="GO:0016614">
    <property type="term" value="F:oxidoreductase activity, acting on CH-OH group of donors"/>
    <property type="evidence" value="ECO:0007669"/>
    <property type="project" value="InterPro"/>
</dbReference>
<evidence type="ECO:0000313" key="10">
    <source>
        <dbReference type="Proteomes" id="UP001329430"/>
    </source>
</evidence>
<dbReference type="Gene3D" id="3.30.560.10">
    <property type="entry name" value="Glucose Oxidase, domain 3"/>
    <property type="match status" value="1"/>
</dbReference>
<dbReference type="PROSITE" id="PS00623">
    <property type="entry name" value="GMC_OXRED_1"/>
    <property type="match status" value="1"/>
</dbReference>
<evidence type="ECO:0000259" key="8">
    <source>
        <dbReference type="PROSITE" id="PS00624"/>
    </source>
</evidence>
<name>A0AAN7V443_9COLE</name>
<dbReference type="PIRSF" id="PIRSF000137">
    <property type="entry name" value="Alcohol_oxidase"/>
    <property type="match status" value="1"/>
</dbReference>
<dbReference type="Gene3D" id="3.50.50.60">
    <property type="entry name" value="FAD/NAD(P)-binding domain"/>
    <property type="match status" value="1"/>
</dbReference>
<feature type="binding site" evidence="5">
    <location>
        <position position="176"/>
    </location>
    <ligand>
        <name>FAD</name>
        <dbReference type="ChEBI" id="CHEBI:57692"/>
    </ligand>
</feature>
<protein>
    <recommendedName>
        <fullName evidence="7 8">Glucose-methanol-choline oxidoreductase N-terminal domain-containing protein</fullName>
    </recommendedName>
</protein>
<dbReference type="AlphaFoldDB" id="A0AAN7V443"/>
<evidence type="ECO:0000259" key="7">
    <source>
        <dbReference type="PROSITE" id="PS00623"/>
    </source>
</evidence>
<comment type="similarity">
    <text evidence="2 6">Belongs to the GMC oxidoreductase family.</text>
</comment>
<keyword evidence="3 6" id="KW-0285">Flavoprotein</keyword>
<organism evidence="9 10">
    <name type="scientific">Pyrocoelia pectoralis</name>
    <dbReference type="NCBI Taxonomy" id="417401"/>
    <lineage>
        <taxon>Eukaryota</taxon>
        <taxon>Metazoa</taxon>
        <taxon>Ecdysozoa</taxon>
        <taxon>Arthropoda</taxon>
        <taxon>Hexapoda</taxon>
        <taxon>Insecta</taxon>
        <taxon>Pterygota</taxon>
        <taxon>Neoptera</taxon>
        <taxon>Endopterygota</taxon>
        <taxon>Coleoptera</taxon>
        <taxon>Polyphaga</taxon>
        <taxon>Elateriformia</taxon>
        <taxon>Elateroidea</taxon>
        <taxon>Lampyridae</taxon>
        <taxon>Lampyrinae</taxon>
        <taxon>Pyrocoelia</taxon>
    </lineage>
</organism>
<dbReference type="InterPro" id="IPR036188">
    <property type="entry name" value="FAD/NAD-bd_sf"/>
</dbReference>
<dbReference type="InterPro" id="IPR000172">
    <property type="entry name" value="GMC_OxRdtase_N"/>
</dbReference>
<dbReference type="InterPro" id="IPR007867">
    <property type="entry name" value="GMC_OxRtase_C"/>
</dbReference>
<dbReference type="Proteomes" id="UP001329430">
    <property type="component" value="Chromosome 10"/>
</dbReference>
<gene>
    <name evidence="9" type="ORF">RI129_012606</name>
</gene>
<comment type="caution">
    <text evidence="9">The sequence shown here is derived from an EMBL/GenBank/DDBJ whole genome shotgun (WGS) entry which is preliminary data.</text>
</comment>
<evidence type="ECO:0000256" key="6">
    <source>
        <dbReference type="RuleBase" id="RU003968"/>
    </source>
</evidence>